<dbReference type="GO" id="GO:0015020">
    <property type="term" value="F:glucuronosyltransferase activity"/>
    <property type="evidence" value="ECO:0007669"/>
    <property type="project" value="UniProtKB-EC"/>
</dbReference>
<feature type="non-terminal residue" evidence="8">
    <location>
        <position position="1"/>
    </location>
</feature>
<feature type="transmembrane region" description="Helical" evidence="7">
    <location>
        <begin position="103"/>
        <end position="125"/>
    </location>
</feature>
<organism evidence="8 9">
    <name type="scientific">Pristionchus fissidentatus</name>
    <dbReference type="NCBI Taxonomy" id="1538716"/>
    <lineage>
        <taxon>Eukaryota</taxon>
        <taxon>Metazoa</taxon>
        <taxon>Ecdysozoa</taxon>
        <taxon>Nematoda</taxon>
        <taxon>Chromadorea</taxon>
        <taxon>Rhabditida</taxon>
        <taxon>Rhabditina</taxon>
        <taxon>Diplogasteromorpha</taxon>
        <taxon>Diplogasteroidea</taxon>
        <taxon>Neodiplogasteridae</taxon>
        <taxon>Pristionchus</taxon>
    </lineage>
</organism>
<evidence type="ECO:0000256" key="3">
    <source>
        <dbReference type="ARBA" id="ARBA00022676"/>
    </source>
</evidence>
<keyword evidence="7" id="KW-0812">Transmembrane</keyword>
<keyword evidence="3" id="KW-0328">Glycosyltransferase</keyword>
<gene>
    <name evidence="8" type="ORF">PFISCL1PPCAC_1791</name>
</gene>
<dbReference type="Proteomes" id="UP001432322">
    <property type="component" value="Unassembled WGS sequence"/>
</dbReference>
<evidence type="ECO:0000256" key="2">
    <source>
        <dbReference type="ARBA" id="ARBA00012544"/>
    </source>
</evidence>
<dbReference type="InterPro" id="IPR050271">
    <property type="entry name" value="UDP-glycosyltransferase"/>
</dbReference>
<keyword evidence="9" id="KW-1185">Reference proteome</keyword>
<keyword evidence="4" id="KW-0808">Transferase</keyword>
<evidence type="ECO:0000256" key="1">
    <source>
        <dbReference type="ARBA" id="ARBA00009995"/>
    </source>
</evidence>
<comment type="catalytic activity">
    <reaction evidence="6">
        <text>glucuronate acceptor + UDP-alpha-D-glucuronate = acceptor beta-D-glucuronoside + UDP + H(+)</text>
        <dbReference type="Rhea" id="RHEA:21032"/>
        <dbReference type="ChEBI" id="CHEBI:15378"/>
        <dbReference type="ChEBI" id="CHEBI:58052"/>
        <dbReference type="ChEBI" id="CHEBI:58223"/>
        <dbReference type="ChEBI" id="CHEBI:132367"/>
        <dbReference type="ChEBI" id="CHEBI:132368"/>
        <dbReference type="EC" id="2.4.1.17"/>
    </reaction>
</comment>
<dbReference type="SUPFAM" id="SSF53756">
    <property type="entry name" value="UDP-Glycosyltransferase/glycogen phosphorylase"/>
    <property type="match status" value="1"/>
</dbReference>
<accession>A0AAV5UXP3</accession>
<dbReference type="Gene3D" id="3.40.50.2000">
    <property type="entry name" value="Glycogen Phosphorylase B"/>
    <property type="match status" value="1"/>
</dbReference>
<evidence type="ECO:0000313" key="9">
    <source>
        <dbReference type="Proteomes" id="UP001432322"/>
    </source>
</evidence>
<keyword evidence="5" id="KW-0732">Signal</keyword>
<dbReference type="InterPro" id="IPR002213">
    <property type="entry name" value="UDP_glucos_trans"/>
</dbReference>
<comment type="caution">
    <text evidence="8">The sequence shown here is derived from an EMBL/GenBank/DDBJ whole genome shotgun (WGS) entry which is preliminary data.</text>
</comment>
<name>A0AAV5UXP3_9BILA</name>
<reference evidence="8" key="1">
    <citation type="submission" date="2023-10" db="EMBL/GenBank/DDBJ databases">
        <title>Genome assembly of Pristionchus species.</title>
        <authorList>
            <person name="Yoshida K."/>
            <person name="Sommer R.J."/>
        </authorList>
    </citation>
    <scope>NUCLEOTIDE SEQUENCE</scope>
    <source>
        <strain evidence="8">RS5133</strain>
    </source>
</reference>
<dbReference type="EC" id="2.4.1.17" evidence="2"/>
<keyword evidence="7" id="KW-1133">Transmembrane helix</keyword>
<sequence length="126" mass="14478">GIPLVAVPVAYDQLRNGQQVKRNGHGILVDKTELITAEPLRNAVIEMLNNGKYRERALQIKKMTEERPFEMKEIFVRHMEFLAVHGPLRQLDHYGRHLNFFQYYPIDVIAAVISVILLVVAIAVFI</sequence>
<evidence type="ECO:0000256" key="5">
    <source>
        <dbReference type="ARBA" id="ARBA00022729"/>
    </source>
</evidence>
<evidence type="ECO:0000313" key="8">
    <source>
        <dbReference type="EMBL" id="GMT10494.1"/>
    </source>
</evidence>
<evidence type="ECO:0000256" key="6">
    <source>
        <dbReference type="ARBA" id="ARBA00047475"/>
    </source>
</evidence>
<dbReference type="PANTHER" id="PTHR48043">
    <property type="entry name" value="EG:EG0003.4 PROTEIN-RELATED"/>
    <property type="match status" value="1"/>
</dbReference>
<evidence type="ECO:0000256" key="7">
    <source>
        <dbReference type="SAM" id="Phobius"/>
    </source>
</evidence>
<comment type="similarity">
    <text evidence="1">Belongs to the UDP-glycosyltransferase family.</text>
</comment>
<dbReference type="EMBL" id="BTSY01000001">
    <property type="protein sequence ID" value="GMT10494.1"/>
    <property type="molecule type" value="Genomic_DNA"/>
</dbReference>
<dbReference type="Pfam" id="PF00201">
    <property type="entry name" value="UDPGT"/>
    <property type="match status" value="1"/>
</dbReference>
<keyword evidence="7" id="KW-0472">Membrane</keyword>
<protein>
    <recommendedName>
        <fullName evidence="2">glucuronosyltransferase</fullName>
        <ecNumber evidence="2">2.4.1.17</ecNumber>
    </recommendedName>
</protein>
<feature type="non-terminal residue" evidence="8">
    <location>
        <position position="126"/>
    </location>
</feature>
<evidence type="ECO:0000256" key="4">
    <source>
        <dbReference type="ARBA" id="ARBA00022679"/>
    </source>
</evidence>
<dbReference type="AlphaFoldDB" id="A0AAV5UXP3"/>
<dbReference type="PANTHER" id="PTHR48043:SF23">
    <property type="entry name" value="UDP-GLUCURONOSYLTRANSFERASE"/>
    <property type="match status" value="1"/>
</dbReference>
<proteinExistence type="inferred from homology"/>